<gene>
    <name evidence="1" type="ORF">PECUL_23A002304</name>
</gene>
<dbReference type="EMBL" id="OW240912">
    <property type="protein sequence ID" value="CAH2220434.1"/>
    <property type="molecule type" value="Genomic_DNA"/>
</dbReference>
<sequence>MNHPILQALRQTVGEQILFPGGLHRYPTEEKEIRGDLVERRESQEKELEKMAGIYNLTELQLTPNAIQALRK</sequence>
<feature type="non-terminal residue" evidence="1">
    <location>
        <position position="72"/>
    </location>
</feature>
<accession>A0AAD1QYT7</accession>
<dbReference type="AlphaFoldDB" id="A0AAD1QYT7"/>
<evidence type="ECO:0000313" key="2">
    <source>
        <dbReference type="Proteomes" id="UP001295444"/>
    </source>
</evidence>
<reference evidence="1" key="1">
    <citation type="submission" date="2022-03" db="EMBL/GenBank/DDBJ databases">
        <authorList>
            <person name="Alioto T."/>
            <person name="Alioto T."/>
            <person name="Gomez Garrido J."/>
        </authorList>
    </citation>
    <scope>NUCLEOTIDE SEQUENCE</scope>
</reference>
<keyword evidence="2" id="KW-1185">Reference proteome</keyword>
<organism evidence="1 2">
    <name type="scientific">Pelobates cultripes</name>
    <name type="common">Western spadefoot toad</name>
    <dbReference type="NCBI Taxonomy" id="61616"/>
    <lineage>
        <taxon>Eukaryota</taxon>
        <taxon>Metazoa</taxon>
        <taxon>Chordata</taxon>
        <taxon>Craniata</taxon>
        <taxon>Vertebrata</taxon>
        <taxon>Euteleostomi</taxon>
        <taxon>Amphibia</taxon>
        <taxon>Batrachia</taxon>
        <taxon>Anura</taxon>
        <taxon>Pelobatoidea</taxon>
        <taxon>Pelobatidae</taxon>
        <taxon>Pelobates</taxon>
    </lineage>
</organism>
<evidence type="ECO:0000313" key="1">
    <source>
        <dbReference type="EMBL" id="CAH2220434.1"/>
    </source>
</evidence>
<protein>
    <submittedName>
        <fullName evidence="1">Uncharacterized protein</fullName>
    </submittedName>
</protein>
<name>A0AAD1QYT7_PELCU</name>
<proteinExistence type="predicted"/>
<dbReference type="Proteomes" id="UP001295444">
    <property type="component" value="Chromosome 01"/>
</dbReference>